<feature type="region of interest" description="Disordered" evidence="4">
    <location>
        <begin position="672"/>
        <end position="756"/>
    </location>
</feature>
<dbReference type="GO" id="GO:0007165">
    <property type="term" value="P:signal transduction"/>
    <property type="evidence" value="ECO:0007669"/>
    <property type="project" value="InterPro"/>
</dbReference>
<evidence type="ECO:0000256" key="3">
    <source>
        <dbReference type="RuleBase" id="RU363067"/>
    </source>
</evidence>
<feature type="compositionally biased region" description="Low complexity" evidence="4">
    <location>
        <begin position="543"/>
        <end position="611"/>
    </location>
</feature>
<keyword evidence="2 3" id="KW-0378">Hydrolase</keyword>
<evidence type="ECO:0000256" key="2">
    <source>
        <dbReference type="ARBA" id="ARBA00022801"/>
    </source>
</evidence>
<dbReference type="AlphaFoldDB" id="R7SJI5"/>
<sequence>MCINHHGHGASLSVSDDSREHPFDSRRRSVDVGGLALALGAASLGDEHMEMGKGWGGWEESELSGSMYAELLSDMYTQTQTAVNQTVLFPFPPISLETRHRLIYALDNWHFEPHKLPDDEVLACTQLLFETLLRVEGMQEVVGVTLGQLSAFLLHLRQAYRATNSYHNFQHALDVFQATHMYLRETGAVPPVALLFVPESDPRGRWRAHDELRATWIGILRKEDIFALYIAAIGHDVGHPGFNNMFMKNAQAPLSQVYDHKSALEQMHCAFLLPIMKRHGLAHLLNPTPSGNQSQFRRLLLDTVLATDMGVHAAFMKRFASLMEHPQDFDINQARTLLCQALIKCADISNPSRPHMVSQHWSAALASEWASQAVLERQLCLPVSVQDSDDPTIEANGQISFITLFCSPLLEITTLAVPEMKKFADQCSTNCALWRTRLLELKQKAEAARVVEPNYPPVPYRSISPSQPQDYLSVFPLSLPAHFFPPPSRANTIADSDSVLGSEVGQDSLRRKSSMVDDIKTTPDRNGVRPNGHAETSNGVRYANSASSSSRSASPSPFSNSPYTFPTSSSPQHPIPSISTAFNSASPSSPLPSEISPTTETASESTSPRSEYAPRTPCSSIGAATHSSVPYPHSSAASVVPGMGMGMGGQPESSIRAAYKLSVRKKKSFHRNSWTPSLMPNSPLPNNPIPNSIPNPNAAMQTQMQTQTPGPSPLSVSGLRALLAQRSGVTLSNSSSPTGPLRYESNVGDSSTASGS</sequence>
<dbReference type="Gene3D" id="1.10.1300.10">
    <property type="entry name" value="3'5'-cyclic nucleotide phosphodiesterase, catalytic domain"/>
    <property type="match status" value="1"/>
</dbReference>
<dbReference type="PANTHER" id="PTHR11347">
    <property type="entry name" value="CYCLIC NUCLEOTIDE PHOSPHODIESTERASE"/>
    <property type="match status" value="1"/>
</dbReference>
<dbReference type="RefSeq" id="XP_007271956.1">
    <property type="nucleotide sequence ID" value="XM_007271894.1"/>
</dbReference>
<feature type="domain" description="PDEase" evidence="5">
    <location>
        <begin position="59"/>
        <end position="441"/>
    </location>
</feature>
<reference evidence="7" key="1">
    <citation type="journal article" date="2012" name="Science">
        <title>The Paleozoic origin of enzymatic lignin decomposition reconstructed from 31 fungal genomes.</title>
        <authorList>
            <person name="Floudas D."/>
            <person name="Binder M."/>
            <person name="Riley R."/>
            <person name="Barry K."/>
            <person name="Blanchette R.A."/>
            <person name="Henrissat B."/>
            <person name="Martinez A.T."/>
            <person name="Otillar R."/>
            <person name="Spatafora J.W."/>
            <person name="Yadav J.S."/>
            <person name="Aerts A."/>
            <person name="Benoit I."/>
            <person name="Boyd A."/>
            <person name="Carlson A."/>
            <person name="Copeland A."/>
            <person name="Coutinho P.M."/>
            <person name="de Vries R.P."/>
            <person name="Ferreira P."/>
            <person name="Findley K."/>
            <person name="Foster B."/>
            <person name="Gaskell J."/>
            <person name="Glotzer D."/>
            <person name="Gorecki P."/>
            <person name="Heitman J."/>
            <person name="Hesse C."/>
            <person name="Hori C."/>
            <person name="Igarashi K."/>
            <person name="Jurgens J.A."/>
            <person name="Kallen N."/>
            <person name="Kersten P."/>
            <person name="Kohler A."/>
            <person name="Kuees U."/>
            <person name="Kumar T.K.A."/>
            <person name="Kuo A."/>
            <person name="LaButti K."/>
            <person name="Larrondo L.F."/>
            <person name="Lindquist E."/>
            <person name="Ling A."/>
            <person name="Lombard V."/>
            <person name="Lucas S."/>
            <person name="Lundell T."/>
            <person name="Martin R."/>
            <person name="McLaughlin D.J."/>
            <person name="Morgenstern I."/>
            <person name="Morin E."/>
            <person name="Murat C."/>
            <person name="Nagy L.G."/>
            <person name="Nolan M."/>
            <person name="Ohm R.A."/>
            <person name="Patyshakuliyeva A."/>
            <person name="Rokas A."/>
            <person name="Ruiz-Duenas F.J."/>
            <person name="Sabat G."/>
            <person name="Salamov A."/>
            <person name="Samejima M."/>
            <person name="Schmutz J."/>
            <person name="Slot J.C."/>
            <person name="St John F."/>
            <person name="Stenlid J."/>
            <person name="Sun H."/>
            <person name="Sun S."/>
            <person name="Syed K."/>
            <person name="Tsang A."/>
            <person name="Wiebenga A."/>
            <person name="Young D."/>
            <person name="Pisabarro A."/>
            <person name="Eastwood D.C."/>
            <person name="Martin F."/>
            <person name="Cullen D."/>
            <person name="Grigoriev I.V."/>
            <person name="Hibbett D.S."/>
        </authorList>
    </citation>
    <scope>NUCLEOTIDE SEQUENCE [LARGE SCALE GENOMIC DNA]</scope>
    <source>
        <strain evidence="7">MF3/22</strain>
    </source>
</reference>
<evidence type="ECO:0000256" key="4">
    <source>
        <dbReference type="SAM" id="MobiDB-lite"/>
    </source>
</evidence>
<dbReference type="InterPro" id="IPR003607">
    <property type="entry name" value="HD/PDEase_dom"/>
</dbReference>
<feature type="compositionally biased region" description="Polar residues" evidence="4">
    <location>
        <begin position="747"/>
        <end position="756"/>
    </location>
</feature>
<dbReference type="PROSITE" id="PS00126">
    <property type="entry name" value="PDEASE_I_1"/>
    <property type="match status" value="1"/>
</dbReference>
<dbReference type="SMART" id="SM00471">
    <property type="entry name" value="HDc"/>
    <property type="match status" value="1"/>
</dbReference>
<evidence type="ECO:0000256" key="1">
    <source>
        <dbReference type="ARBA" id="ARBA00022723"/>
    </source>
</evidence>
<evidence type="ECO:0000313" key="7">
    <source>
        <dbReference type="Proteomes" id="UP000053630"/>
    </source>
</evidence>
<proteinExistence type="inferred from homology"/>
<evidence type="ECO:0000313" key="6">
    <source>
        <dbReference type="EMBL" id="EJC97729.1"/>
    </source>
</evidence>
<dbReference type="GO" id="GO:0004114">
    <property type="term" value="F:3',5'-cyclic-nucleotide phosphodiesterase activity"/>
    <property type="evidence" value="ECO:0007669"/>
    <property type="project" value="InterPro"/>
</dbReference>
<dbReference type="EC" id="3.1.4.-" evidence="3"/>
<comment type="cofactor">
    <cofactor evidence="3">
        <name>a divalent metal cation</name>
        <dbReference type="ChEBI" id="CHEBI:60240"/>
    </cofactor>
    <text evidence="3">Binds 2 divalent metal cations per subunit. Site 1 may preferentially bind zinc ions, while site 2 has a preference for magnesium and/or manganese ions.</text>
</comment>
<dbReference type="InterPro" id="IPR023174">
    <property type="entry name" value="PDEase_CS"/>
</dbReference>
<dbReference type="KEGG" id="fme:FOMMEDRAFT_171511"/>
<protein>
    <recommendedName>
        <fullName evidence="3">Phosphodiesterase</fullName>
        <ecNumber evidence="3">3.1.4.-</ecNumber>
    </recommendedName>
</protein>
<dbReference type="EMBL" id="JH717985">
    <property type="protein sequence ID" value="EJC97729.1"/>
    <property type="molecule type" value="Genomic_DNA"/>
</dbReference>
<dbReference type="InterPro" id="IPR036971">
    <property type="entry name" value="PDEase_catalytic_dom_sf"/>
</dbReference>
<keyword evidence="7" id="KW-1185">Reference proteome</keyword>
<dbReference type="Proteomes" id="UP000053630">
    <property type="component" value="Unassembled WGS sequence"/>
</dbReference>
<feature type="region of interest" description="Disordered" evidence="4">
    <location>
        <begin position="1"/>
        <end position="27"/>
    </location>
</feature>
<feature type="compositionally biased region" description="Polar residues" evidence="4">
    <location>
        <begin position="727"/>
        <end position="738"/>
    </location>
</feature>
<dbReference type="Pfam" id="PF00233">
    <property type="entry name" value="PDEase_I"/>
    <property type="match status" value="1"/>
</dbReference>
<feature type="region of interest" description="Disordered" evidence="4">
    <location>
        <begin position="492"/>
        <end position="632"/>
    </location>
</feature>
<dbReference type="CDD" id="cd00077">
    <property type="entry name" value="HDc"/>
    <property type="match status" value="1"/>
</dbReference>
<name>R7SJI5_FOMME</name>
<dbReference type="OMA" id="SWHFEPH"/>
<gene>
    <name evidence="6" type="ORF">FOMMEDRAFT_171511</name>
</gene>
<feature type="compositionally biased region" description="Pro residues" evidence="4">
    <location>
        <begin position="682"/>
        <end position="693"/>
    </location>
</feature>
<keyword evidence="1 3" id="KW-0479">Metal-binding</keyword>
<feature type="compositionally biased region" description="Basic and acidic residues" evidence="4">
    <location>
        <begin position="508"/>
        <end position="527"/>
    </location>
</feature>
<feature type="compositionally biased region" description="Basic and acidic residues" evidence="4">
    <location>
        <begin position="16"/>
        <end position="27"/>
    </location>
</feature>
<dbReference type="OrthoDB" id="546632at2759"/>
<dbReference type="GeneID" id="18677340"/>
<feature type="compositionally biased region" description="Low complexity" evidence="4">
    <location>
        <begin position="694"/>
        <end position="708"/>
    </location>
</feature>
<dbReference type="PROSITE" id="PS51845">
    <property type="entry name" value="PDEASE_I_2"/>
    <property type="match status" value="1"/>
</dbReference>
<dbReference type="SUPFAM" id="SSF109604">
    <property type="entry name" value="HD-domain/PDEase-like"/>
    <property type="match status" value="1"/>
</dbReference>
<comment type="similarity">
    <text evidence="3">Belongs to the cyclic nucleotide phosphodiesterase family.</text>
</comment>
<accession>R7SJI5</accession>
<dbReference type="eggNOG" id="KOG3689">
    <property type="taxonomic scope" value="Eukaryota"/>
</dbReference>
<dbReference type="InterPro" id="IPR002073">
    <property type="entry name" value="PDEase_catalytic_dom"/>
</dbReference>
<dbReference type="GO" id="GO:0046872">
    <property type="term" value="F:metal ion binding"/>
    <property type="evidence" value="ECO:0007669"/>
    <property type="project" value="UniProtKB-KW"/>
</dbReference>
<organism evidence="6 7">
    <name type="scientific">Fomitiporia mediterranea (strain MF3/22)</name>
    <name type="common">Grapevine white-rot fungus</name>
    <dbReference type="NCBI Taxonomy" id="694068"/>
    <lineage>
        <taxon>Eukaryota</taxon>
        <taxon>Fungi</taxon>
        <taxon>Dikarya</taxon>
        <taxon>Basidiomycota</taxon>
        <taxon>Agaricomycotina</taxon>
        <taxon>Agaricomycetes</taxon>
        <taxon>Hymenochaetales</taxon>
        <taxon>Hymenochaetaceae</taxon>
        <taxon>Fomitiporia</taxon>
    </lineage>
</organism>
<evidence type="ECO:0000259" key="5">
    <source>
        <dbReference type="PROSITE" id="PS51845"/>
    </source>
</evidence>